<feature type="compositionally biased region" description="Basic and acidic residues" evidence="1">
    <location>
        <begin position="572"/>
        <end position="581"/>
    </location>
</feature>
<feature type="domain" description="Amine oxidase" evidence="2">
    <location>
        <begin position="21"/>
        <end position="300"/>
    </location>
</feature>
<dbReference type="STRING" id="2004952.A0A2C5Z361"/>
<dbReference type="GO" id="GO:0016491">
    <property type="term" value="F:oxidoreductase activity"/>
    <property type="evidence" value="ECO:0007669"/>
    <property type="project" value="InterPro"/>
</dbReference>
<dbReference type="Pfam" id="PF01593">
    <property type="entry name" value="Amino_oxidase"/>
    <property type="match status" value="1"/>
</dbReference>
<sequence>MSPPTDRFSRKKVAIVGSGCTGIAALWALNRTHHDVYLYEASDRLGGHTNTVQWKAGKYTTAVDTGFIVLNTATYPNFISFLRKINVATEPTEMTFSVSRDRGLFEWAGSSLAAVFCQKGNLLSPRMWRMIFDIVRFNQFALDLLMRDHDDEEEEDDLVSCNGALHSSGPYESVGNYLKREEYSDAFRDDYLIPMTAAVWSTSPDKCSLQFPIVTLVRFLWNHHLLSTVAARPQWLTLKDGSKTYIDVVMRGFPPNHLFMNTPVSCISNDADGRVLLHLEHGKTDVYDHVILATHGDEALSIVESSATERERSILSSFETSHNEAVLHSDLTLMPRNRKAWTSWNYLTQSSASRANIDQVSLTYNMNILQHIPREQFGDVLVTLNPPHRPQASTTQGRYFYSHPLYTPEAIRAQKQLHHIQNKRGISYAGAWTKYGFHEDGFTSGLYVAQQHLGAKLPFELRDSTHSRGKKPVLGFIDYLLRFWILVIQVFLVQLPPMLAEAAKKRGKPMPNGGIKAKRLPNSPIGDASRAEMEAMVVPRLPELFAQQQPEPQYETSGINRDASEPWPHANHGGDARLLRP</sequence>
<feature type="region of interest" description="Disordered" evidence="1">
    <location>
        <begin position="504"/>
        <end position="524"/>
    </location>
</feature>
<comment type="caution">
    <text evidence="3">The sequence shown here is derived from an EMBL/GenBank/DDBJ whole genome shotgun (WGS) entry which is preliminary data.</text>
</comment>
<feature type="compositionally biased region" description="Polar residues" evidence="1">
    <location>
        <begin position="547"/>
        <end position="559"/>
    </location>
</feature>
<gene>
    <name evidence="3" type="ORF">CDD80_1680</name>
</gene>
<proteinExistence type="predicted"/>
<dbReference type="PANTHER" id="PTHR42923">
    <property type="entry name" value="PROTOPORPHYRINOGEN OXIDASE"/>
    <property type="match status" value="1"/>
</dbReference>
<dbReference type="PANTHER" id="PTHR42923:SF17">
    <property type="entry name" value="AMINE OXIDASE DOMAIN-CONTAINING PROTEIN"/>
    <property type="match status" value="1"/>
</dbReference>
<dbReference type="EMBL" id="NJES01000172">
    <property type="protein sequence ID" value="PHH76265.1"/>
    <property type="molecule type" value="Genomic_DNA"/>
</dbReference>
<dbReference type="Gene3D" id="3.50.50.60">
    <property type="entry name" value="FAD/NAD(P)-binding domain"/>
    <property type="match status" value="1"/>
</dbReference>
<keyword evidence="4" id="KW-1185">Reference proteome</keyword>
<dbReference type="InterPro" id="IPR036188">
    <property type="entry name" value="FAD/NAD-bd_sf"/>
</dbReference>
<organism evidence="3 4">
    <name type="scientific">Ophiocordyceps camponoti-rufipedis</name>
    <dbReference type="NCBI Taxonomy" id="2004952"/>
    <lineage>
        <taxon>Eukaryota</taxon>
        <taxon>Fungi</taxon>
        <taxon>Dikarya</taxon>
        <taxon>Ascomycota</taxon>
        <taxon>Pezizomycotina</taxon>
        <taxon>Sordariomycetes</taxon>
        <taxon>Hypocreomycetidae</taxon>
        <taxon>Hypocreales</taxon>
        <taxon>Ophiocordycipitaceae</taxon>
        <taxon>Ophiocordyceps</taxon>
    </lineage>
</organism>
<reference evidence="3 4" key="1">
    <citation type="submission" date="2017-06" db="EMBL/GenBank/DDBJ databases">
        <title>Ant-infecting Ophiocordyceps genomes reveal a high diversity of potential behavioral manipulation genes and a possible major role for enterotoxins.</title>
        <authorList>
            <person name="De Bekker C."/>
            <person name="Evans H.C."/>
            <person name="Brachmann A."/>
            <person name="Hughes D.P."/>
        </authorList>
    </citation>
    <scope>NUCLEOTIDE SEQUENCE [LARGE SCALE GENOMIC DNA]</scope>
    <source>
        <strain evidence="3 4">Map16</strain>
    </source>
</reference>
<evidence type="ECO:0000313" key="3">
    <source>
        <dbReference type="EMBL" id="PHH76265.1"/>
    </source>
</evidence>
<dbReference type="SUPFAM" id="SSF51905">
    <property type="entry name" value="FAD/NAD(P)-binding domain"/>
    <property type="match status" value="1"/>
</dbReference>
<dbReference type="OrthoDB" id="5977668at2759"/>
<protein>
    <recommendedName>
        <fullName evidence="2">Amine oxidase domain-containing protein</fullName>
    </recommendedName>
</protein>
<accession>A0A2C5Z361</accession>
<evidence type="ECO:0000313" key="4">
    <source>
        <dbReference type="Proteomes" id="UP000226431"/>
    </source>
</evidence>
<dbReference type="InterPro" id="IPR050464">
    <property type="entry name" value="Zeta_carotene_desat/Oxidored"/>
</dbReference>
<feature type="region of interest" description="Disordered" evidence="1">
    <location>
        <begin position="547"/>
        <end position="581"/>
    </location>
</feature>
<dbReference type="Proteomes" id="UP000226431">
    <property type="component" value="Unassembled WGS sequence"/>
</dbReference>
<evidence type="ECO:0000256" key="1">
    <source>
        <dbReference type="SAM" id="MobiDB-lite"/>
    </source>
</evidence>
<dbReference type="InterPro" id="IPR002937">
    <property type="entry name" value="Amino_oxidase"/>
</dbReference>
<dbReference type="AlphaFoldDB" id="A0A2C5Z361"/>
<name>A0A2C5Z361_9HYPO</name>
<evidence type="ECO:0000259" key="2">
    <source>
        <dbReference type="Pfam" id="PF01593"/>
    </source>
</evidence>